<keyword evidence="1" id="KW-0732">Signal</keyword>
<dbReference type="InterPro" id="IPR011041">
    <property type="entry name" value="Quinoprot_gluc/sorb_DH_b-prop"/>
</dbReference>
<evidence type="ECO:0000313" key="3">
    <source>
        <dbReference type="EMBL" id="MBA8949232.1"/>
    </source>
</evidence>
<feature type="chain" id="PRO_5038844800" evidence="1">
    <location>
        <begin position="23"/>
        <end position="351"/>
    </location>
</feature>
<feature type="domain" description="Glucose/Sorbosone dehydrogenase" evidence="2">
    <location>
        <begin position="52"/>
        <end position="341"/>
    </location>
</feature>
<feature type="signal peptide" evidence="1">
    <location>
        <begin position="1"/>
        <end position="22"/>
    </location>
</feature>
<dbReference type="InterPro" id="IPR011042">
    <property type="entry name" value="6-blade_b-propeller_TolB-like"/>
</dbReference>
<name>A0A7W3LJL2_ACTNM</name>
<dbReference type="RefSeq" id="WP_182841713.1">
    <property type="nucleotide sequence ID" value="NZ_BAAALP010000003.1"/>
</dbReference>
<dbReference type="InterPro" id="IPR012938">
    <property type="entry name" value="Glc/Sorbosone_DH"/>
</dbReference>
<dbReference type="Proteomes" id="UP000572680">
    <property type="component" value="Unassembled WGS sequence"/>
</dbReference>
<reference evidence="3 4" key="1">
    <citation type="submission" date="2020-08" db="EMBL/GenBank/DDBJ databases">
        <title>Genomic Encyclopedia of Type Strains, Phase IV (KMG-IV): sequencing the most valuable type-strain genomes for metagenomic binning, comparative biology and taxonomic classification.</title>
        <authorList>
            <person name="Goeker M."/>
        </authorList>
    </citation>
    <scope>NUCLEOTIDE SEQUENCE [LARGE SCALE GENOMIC DNA]</scope>
    <source>
        <strain evidence="3 4">DSM 44197</strain>
    </source>
</reference>
<proteinExistence type="predicted"/>
<dbReference type="AlphaFoldDB" id="A0A7W3LJL2"/>
<dbReference type="SUPFAM" id="SSF50952">
    <property type="entry name" value="Soluble quinoprotein glucose dehydrogenase"/>
    <property type="match status" value="1"/>
</dbReference>
<comment type="caution">
    <text evidence="3">The sequence shown here is derived from an EMBL/GenBank/DDBJ whole genome shotgun (WGS) entry which is preliminary data.</text>
</comment>
<keyword evidence="4" id="KW-1185">Reference proteome</keyword>
<accession>A0A7W3LJL2</accession>
<evidence type="ECO:0000313" key="4">
    <source>
        <dbReference type="Proteomes" id="UP000572680"/>
    </source>
</evidence>
<protein>
    <submittedName>
        <fullName evidence="3">Glucose/arabinose dehydrogenase</fullName>
    </submittedName>
</protein>
<evidence type="ECO:0000256" key="1">
    <source>
        <dbReference type="SAM" id="SignalP"/>
    </source>
</evidence>
<dbReference type="PANTHER" id="PTHR19328">
    <property type="entry name" value="HEDGEHOG-INTERACTING PROTEIN"/>
    <property type="match status" value="1"/>
</dbReference>
<dbReference type="Pfam" id="PF07995">
    <property type="entry name" value="GSDH"/>
    <property type="match status" value="1"/>
</dbReference>
<sequence>MRRVTALAAAVVMVGGGCSAEAGGGGAVAAPPAERATAGPGTPRYLVRGLRVTWGLAFLPDGDALVTERDSARLLRVTPRGTVSEVGVVPGVVPQGEAGLLGVAVSPSFAEDHRVYLYLSARSDNRVVRARYDGRGLGRPEVLVEGIPKAGRHNGGRLAFGPDGMLYASTGDAGVTSHAQDRGSLGGKILRMTPDGEAAPGNPFGTLVWSWGHRNVQGLAWDEARRLYATEFGQDRFDEINLIERGRNYGWPEAEGMGDDEDFTNPLLTWAPAEASPSGLAYAGGSLWAAALRGQRLWQVPVRDGRVGQALPHFAERFGRIRSATRSPDGRSLWLTTDTRSDDGVIVVPLS</sequence>
<organism evidence="3 4">
    <name type="scientific">Actinomadura namibiensis</name>
    <dbReference type="NCBI Taxonomy" id="182080"/>
    <lineage>
        <taxon>Bacteria</taxon>
        <taxon>Bacillati</taxon>
        <taxon>Actinomycetota</taxon>
        <taxon>Actinomycetes</taxon>
        <taxon>Streptosporangiales</taxon>
        <taxon>Thermomonosporaceae</taxon>
        <taxon>Actinomadura</taxon>
    </lineage>
</organism>
<gene>
    <name evidence="3" type="ORF">HNR61_000830</name>
</gene>
<evidence type="ECO:0000259" key="2">
    <source>
        <dbReference type="Pfam" id="PF07995"/>
    </source>
</evidence>
<dbReference type="Gene3D" id="2.120.10.30">
    <property type="entry name" value="TolB, C-terminal domain"/>
    <property type="match status" value="1"/>
</dbReference>
<dbReference type="PANTHER" id="PTHR19328:SF13">
    <property type="entry name" value="HIPL1 PROTEIN"/>
    <property type="match status" value="1"/>
</dbReference>
<dbReference type="EMBL" id="JACJIA010000001">
    <property type="protein sequence ID" value="MBA8949232.1"/>
    <property type="molecule type" value="Genomic_DNA"/>
</dbReference>
<dbReference type="PROSITE" id="PS51257">
    <property type="entry name" value="PROKAR_LIPOPROTEIN"/>
    <property type="match status" value="1"/>
</dbReference>